<sequence length="173" mass="19933">MSTILVALIIIAIIAAISFALIYSSKQHQKKITGELLSICSHMASAHNLNFSSQEVSSKRIIGVDGITRKILIVEYREEKIIETLIALEEVKKCSVKKNYNQVEQFQGGNKPETFLQSITLEFSFWKNKPPFEISFYDNITNHIYEMSELELKARDWEKMITKLLMSETRERA</sequence>
<dbReference type="RefSeq" id="WP_072835355.1">
    <property type="nucleotide sequence ID" value="NZ_FQUU01000008.1"/>
</dbReference>
<dbReference type="STRING" id="1121884.SAMN02745131_02172"/>
<organism evidence="1 2">
    <name type="scientific">Flavisolibacter ginsengisoli DSM 18119</name>
    <dbReference type="NCBI Taxonomy" id="1121884"/>
    <lineage>
        <taxon>Bacteria</taxon>
        <taxon>Pseudomonadati</taxon>
        <taxon>Bacteroidota</taxon>
        <taxon>Chitinophagia</taxon>
        <taxon>Chitinophagales</taxon>
        <taxon>Chitinophagaceae</taxon>
        <taxon>Flavisolibacter</taxon>
    </lineage>
</organism>
<keyword evidence="2" id="KW-1185">Reference proteome</keyword>
<gene>
    <name evidence="1" type="ORF">SAMN02745131_02172</name>
</gene>
<protein>
    <submittedName>
        <fullName evidence="1">Uncharacterized protein</fullName>
    </submittedName>
</protein>
<evidence type="ECO:0000313" key="2">
    <source>
        <dbReference type="Proteomes" id="UP000184048"/>
    </source>
</evidence>
<dbReference type="Proteomes" id="UP000184048">
    <property type="component" value="Unassembled WGS sequence"/>
</dbReference>
<name>A0A1M5A7H4_9BACT</name>
<dbReference type="OrthoDB" id="675900at2"/>
<accession>A0A1M5A7H4</accession>
<dbReference type="EMBL" id="FQUU01000008">
    <property type="protein sequence ID" value="SHF26253.1"/>
    <property type="molecule type" value="Genomic_DNA"/>
</dbReference>
<reference evidence="1 2" key="1">
    <citation type="submission" date="2016-11" db="EMBL/GenBank/DDBJ databases">
        <authorList>
            <person name="Jaros S."/>
            <person name="Januszkiewicz K."/>
            <person name="Wedrychowicz H."/>
        </authorList>
    </citation>
    <scope>NUCLEOTIDE SEQUENCE [LARGE SCALE GENOMIC DNA]</scope>
    <source>
        <strain evidence="1 2">DSM 18119</strain>
    </source>
</reference>
<dbReference type="AlphaFoldDB" id="A0A1M5A7H4"/>
<evidence type="ECO:0000313" key="1">
    <source>
        <dbReference type="EMBL" id="SHF26253.1"/>
    </source>
</evidence>
<proteinExistence type="predicted"/>